<keyword evidence="2" id="KW-1185">Reference proteome</keyword>
<dbReference type="Proteomes" id="UP000831019">
    <property type="component" value="Plasmid pDSM109990_a"/>
</dbReference>
<organism evidence="1 2">
    <name type="scientific">Sulfitobacter dubius</name>
    <dbReference type="NCBI Taxonomy" id="218673"/>
    <lineage>
        <taxon>Bacteria</taxon>
        <taxon>Pseudomonadati</taxon>
        <taxon>Pseudomonadota</taxon>
        <taxon>Alphaproteobacteria</taxon>
        <taxon>Rhodobacterales</taxon>
        <taxon>Roseobacteraceae</taxon>
        <taxon>Sulfitobacter</taxon>
    </lineage>
</organism>
<geneLocation type="plasmid" evidence="1 2">
    <name>pDSM109990_a</name>
</geneLocation>
<accession>A0ABY3ZPQ9</accession>
<gene>
    <name evidence="1" type="ORF">DSM109990_03521</name>
</gene>
<name>A0ABY3ZPQ9_9RHOB</name>
<sequence>MPSLQLKEALYGHWLSPMLRIPMGWTPPTASKCAKVA</sequence>
<dbReference type="EMBL" id="CP085145">
    <property type="protein sequence ID" value="UOA16637.1"/>
    <property type="molecule type" value="Genomic_DNA"/>
</dbReference>
<protein>
    <submittedName>
        <fullName evidence="1">Uncharacterized protein</fullName>
    </submittedName>
</protein>
<proteinExistence type="predicted"/>
<evidence type="ECO:0000313" key="2">
    <source>
        <dbReference type="Proteomes" id="UP000831019"/>
    </source>
</evidence>
<evidence type="ECO:0000313" key="1">
    <source>
        <dbReference type="EMBL" id="UOA16637.1"/>
    </source>
</evidence>
<keyword evidence="1" id="KW-0614">Plasmid</keyword>
<reference evidence="2" key="1">
    <citation type="journal article" date="2022" name="Microorganisms">
        <title>Beyond the ABCs#Discovery of Three New Plasmid Types in Rhodobacterales (RepQ, RepY, RepW).</title>
        <authorList>
            <person name="Freese H.M."/>
            <person name="Ringel V."/>
            <person name="Overmann J."/>
            <person name="Petersen J."/>
        </authorList>
    </citation>
    <scope>NUCLEOTIDE SEQUENCE [LARGE SCALE GENOMIC DNA]</scope>
    <source>
        <strain evidence="2">DSM 109990</strain>
        <plasmid evidence="2">pDSM109990_a</plasmid>
    </source>
</reference>